<dbReference type="InterPro" id="IPR001401">
    <property type="entry name" value="Dynamin_GTPase"/>
</dbReference>
<feature type="region of interest" description="Disordered" evidence="3">
    <location>
        <begin position="719"/>
        <end position="749"/>
    </location>
</feature>
<reference evidence="6 7" key="1">
    <citation type="submission" date="2023-11" db="EMBL/GenBank/DDBJ databases">
        <title>An acidophilic fungus is an integral part of prey digestion in a carnivorous sundew plant.</title>
        <authorList>
            <person name="Tsai I.J."/>
        </authorList>
    </citation>
    <scope>NUCLEOTIDE SEQUENCE [LARGE SCALE GENOMIC DNA]</scope>
    <source>
        <strain evidence="6">169a</strain>
    </source>
</reference>
<dbReference type="PRINTS" id="PR00195">
    <property type="entry name" value="DYNAMIN"/>
</dbReference>
<dbReference type="InterPro" id="IPR020850">
    <property type="entry name" value="GED_dom"/>
</dbReference>
<dbReference type="EMBL" id="CP138584">
    <property type="protein sequence ID" value="WPH01260.1"/>
    <property type="molecule type" value="Genomic_DNA"/>
</dbReference>
<keyword evidence="2" id="KW-0342">GTP-binding</keyword>
<feature type="domain" description="Dynamin-type G" evidence="5">
    <location>
        <begin position="39"/>
        <end position="326"/>
    </location>
</feature>
<dbReference type="AlphaFoldDB" id="A0AAQ3RAG8"/>
<dbReference type="GO" id="GO:0008017">
    <property type="term" value="F:microtubule binding"/>
    <property type="evidence" value="ECO:0007669"/>
    <property type="project" value="TreeGrafter"/>
</dbReference>
<evidence type="ECO:0000313" key="6">
    <source>
        <dbReference type="EMBL" id="WPH01260.1"/>
    </source>
</evidence>
<dbReference type="Pfam" id="PF00350">
    <property type="entry name" value="Dynamin_N"/>
    <property type="match status" value="1"/>
</dbReference>
<dbReference type="InterPro" id="IPR030381">
    <property type="entry name" value="G_DYNAMIN_dom"/>
</dbReference>
<evidence type="ECO:0000256" key="1">
    <source>
        <dbReference type="ARBA" id="ARBA00022741"/>
    </source>
</evidence>
<dbReference type="SUPFAM" id="SSF52540">
    <property type="entry name" value="P-loop containing nucleoside triphosphate hydrolases"/>
    <property type="match status" value="1"/>
</dbReference>
<dbReference type="CDD" id="cd08771">
    <property type="entry name" value="DLP_1"/>
    <property type="match status" value="1"/>
</dbReference>
<dbReference type="InterPro" id="IPR027417">
    <property type="entry name" value="P-loop_NTPase"/>
</dbReference>
<dbReference type="GO" id="GO:0016559">
    <property type="term" value="P:peroxisome fission"/>
    <property type="evidence" value="ECO:0007669"/>
    <property type="project" value="TreeGrafter"/>
</dbReference>
<evidence type="ECO:0000259" key="5">
    <source>
        <dbReference type="PROSITE" id="PS51718"/>
    </source>
</evidence>
<organism evidence="6 7">
    <name type="scientific">Acrodontium crateriforme</name>
    <dbReference type="NCBI Taxonomy" id="150365"/>
    <lineage>
        <taxon>Eukaryota</taxon>
        <taxon>Fungi</taxon>
        <taxon>Dikarya</taxon>
        <taxon>Ascomycota</taxon>
        <taxon>Pezizomycotina</taxon>
        <taxon>Dothideomycetes</taxon>
        <taxon>Dothideomycetidae</taxon>
        <taxon>Mycosphaerellales</taxon>
        <taxon>Teratosphaeriaceae</taxon>
        <taxon>Acrodontium</taxon>
    </lineage>
</organism>
<sequence>MNNLTSAGSKALAELRSSEHAALLNAIDGLRDVNIDPTEISIPQIVVCGSQSSGKSSVLEALARVPFPTGAGTKTLFPTEVILRNAPTAGTTVTIIPAPNRSIEQVRILQRFKKEEQDLGQDAFIRLHDEAAKVLAELELDCGLWSDRLRVEIRGPDQPHLTLVDLPGLIQNADKSKRQTQKDVVSIREIASEYLRGSRTIVLAVINARYDVANQEVMNLISSVDGARDRTLGIITNPDGSPSTDATKNIIDFAKGRSTQFGLGWHVVKNMSHEAVDRTPETRDAEEANFLSSGPWQSLARKDVGIGNLRTKLSQSLLDCIRKELPALLTEMETKLSSCRRIQDQLGPERVSELEQRIYLTEIAMRYQDVVKAALDGRYNDPSLGEDFSSARNSHLRDEINIKNDEFASRLKDSSYLYSLVNDIPVPSESSKQNDEVDEPRGRRTRVKPTDTSELLDSTIFHAPYTLDSDEMGPRRISAWTYCRRLSKFMEETRGKNLPGMVSTSTITTVFRQQSSAWEKTARAHILQCFGISRSFVSDAITHIAGPDTAGVLLNDCIGESLDGIADALEDKLAELLWPYQKSHPQATRQATREIMQEGIPAEGSTSSLTWTVAMKACNADPDMIQAALALDKAEAYYVVALETLTENIATLAIERQLLNSLPGLFTPTLVATLSKERLEMLANEPEQAKKQRETTKREIEALKEVIWVCKNHIGHPGTVRRHRLTTPRRKTAAESGHTTPKTPASIDEAKTPVALEEKTLHPEILEQLPSPFRWAHVPPSPESVNEAKTPVALEKERPHPEILEHPRTFVFGGGHVPPSPESVNETKKPVASEKDTLHPEISQHSRRSFGGIDASPSPVSRKVAKDYNINKGEMFKPNPNPFNVNPVGERHSGNVFGGARNQSRE</sequence>
<dbReference type="PANTHER" id="PTHR11566:SF21">
    <property type="entry name" value="DYNAMIN RELATED PROTEIN 1, ISOFORM A"/>
    <property type="match status" value="1"/>
</dbReference>
<dbReference type="GO" id="GO:0003924">
    <property type="term" value="F:GTPase activity"/>
    <property type="evidence" value="ECO:0007669"/>
    <property type="project" value="InterPro"/>
</dbReference>
<protein>
    <submittedName>
        <fullName evidence="6">Interferon-induced gtp-binding protein mx</fullName>
    </submittedName>
</protein>
<dbReference type="SMART" id="SM00053">
    <property type="entry name" value="DYNc"/>
    <property type="match status" value="1"/>
</dbReference>
<feature type="compositionally biased region" description="Basic and acidic residues" evidence="3">
    <location>
        <begin position="825"/>
        <end position="844"/>
    </location>
</feature>
<dbReference type="InterPro" id="IPR022812">
    <property type="entry name" value="Dynamin"/>
</dbReference>
<dbReference type="Gene3D" id="3.40.50.300">
    <property type="entry name" value="P-loop containing nucleotide triphosphate hydrolases"/>
    <property type="match status" value="1"/>
</dbReference>
<dbReference type="PANTHER" id="PTHR11566">
    <property type="entry name" value="DYNAMIN"/>
    <property type="match status" value="1"/>
</dbReference>
<evidence type="ECO:0000313" key="7">
    <source>
        <dbReference type="Proteomes" id="UP001303373"/>
    </source>
</evidence>
<dbReference type="PROSITE" id="PS51388">
    <property type="entry name" value="GED"/>
    <property type="match status" value="1"/>
</dbReference>
<name>A0AAQ3RAG8_9PEZI</name>
<feature type="region of interest" description="Disordered" evidence="3">
    <location>
        <begin position="815"/>
        <end position="906"/>
    </location>
</feature>
<dbReference type="GO" id="GO:0005525">
    <property type="term" value="F:GTP binding"/>
    <property type="evidence" value="ECO:0007669"/>
    <property type="project" value="InterPro"/>
</dbReference>
<proteinExistence type="predicted"/>
<evidence type="ECO:0000256" key="2">
    <source>
        <dbReference type="ARBA" id="ARBA00023134"/>
    </source>
</evidence>
<gene>
    <name evidence="6" type="ORF">R9X50_00409800</name>
</gene>
<accession>A0AAQ3RAG8</accession>
<feature type="domain" description="GED" evidence="4">
    <location>
        <begin position="627"/>
        <end position="718"/>
    </location>
</feature>
<keyword evidence="7" id="KW-1185">Reference proteome</keyword>
<dbReference type="GO" id="GO:0048312">
    <property type="term" value="P:intracellular distribution of mitochondria"/>
    <property type="evidence" value="ECO:0007669"/>
    <property type="project" value="TreeGrafter"/>
</dbReference>
<evidence type="ECO:0000256" key="3">
    <source>
        <dbReference type="SAM" id="MobiDB-lite"/>
    </source>
</evidence>
<dbReference type="GO" id="GO:0016020">
    <property type="term" value="C:membrane"/>
    <property type="evidence" value="ECO:0007669"/>
    <property type="project" value="TreeGrafter"/>
</dbReference>
<dbReference type="GO" id="GO:0006897">
    <property type="term" value="P:endocytosis"/>
    <property type="evidence" value="ECO:0007669"/>
    <property type="project" value="TreeGrafter"/>
</dbReference>
<dbReference type="InterPro" id="IPR000375">
    <property type="entry name" value="Dynamin_stalk"/>
</dbReference>
<dbReference type="GO" id="GO:0005874">
    <property type="term" value="C:microtubule"/>
    <property type="evidence" value="ECO:0007669"/>
    <property type="project" value="TreeGrafter"/>
</dbReference>
<feature type="compositionally biased region" description="Basic and acidic residues" evidence="3">
    <location>
        <begin position="432"/>
        <end position="442"/>
    </location>
</feature>
<keyword evidence="1" id="KW-0547">Nucleotide-binding</keyword>
<dbReference type="GO" id="GO:0000266">
    <property type="term" value="P:mitochondrial fission"/>
    <property type="evidence" value="ECO:0007669"/>
    <property type="project" value="TreeGrafter"/>
</dbReference>
<dbReference type="GO" id="GO:0005739">
    <property type="term" value="C:mitochondrion"/>
    <property type="evidence" value="ECO:0007669"/>
    <property type="project" value="TreeGrafter"/>
</dbReference>
<evidence type="ECO:0000259" key="4">
    <source>
        <dbReference type="PROSITE" id="PS51388"/>
    </source>
</evidence>
<feature type="compositionally biased region" description="Basic residues" evidence="3">
    <location>
        <begin position="719"/>
        <end position="731"/>
    </location>
</feature>
<dbReference type="Proteomes" id="UP001303373">
    <property type="component" value="Chromosome 5"/>
</dbReference>
<dbReference type="InterPro" id="IPR045063">
    <property type="entry name" value="Dynamin_N"/>
</dbReference>
<feature type="region of interest" description="Disordered" evidence="3">
    <location>
        <begin position="427"/>
        <end position="450"/>
    </location>
</feature>
<dbReference type="PROSITE" id="PS51718">
    <property type="entry name" value="G_DYNAMIN_2"/>
    <property type="match status" value="1"/>
</dbReference>
<dbReference type="Pfam" id="PF01031">
    <property type="entry name" value="Dynamin_M"/>
    <property type="match status" value="1"/>
</dbReference>